<dbReference type="Gene3D" id="3.40.190.10">
    <property type="entry name" value="Periplasmic binding protein-like II"/>
    <property type="match status" value="1"/>
</dbReference>
<evidence type="ECO:0000256" key="1">
    <source>
        <dbReference type="ARBA" id="ARBA00004651"/>
    </source>
</evidence>
<dbReference type="EMBL" id="JAWJWE010000001">
    <property type="protein sequence ID" value="KAK6645069.1"/>
    <property type="molecule type" value="Genomic_DNA"/>
</dbReference>
<evidence type="ECO:0000256" key="9">
    <source>
        <dbReference type="ARBA" id="ARBA00023136"/>
    </source>
</evidence>
<evidence type="ECO:0000256" key="13">
    <source>
        <dbReference type="ARBA" id="ARBA00023303"/>
    </source>
</evidence>
<organism evidence="21 22">
    <name type="scientific">Polyplax serrata</name>
    <name type="common">Common mouse louse</name>
    <dbReference type="NCBI Taxonomy" id="468196"/>
    <lineage>
        <taxon>Eukaryota</taxon>
        <taxon>Metazoa</taxon>
        <taxon>Ecdysozoa</taxon>
        <taxon>Arthropoda</taxon>
        <taxon>Hexapoda</taxon>
        <taxon>Insecta</taxon>
        <taxon>Pterygota</taxon>
        <taxon>Neoptera</taxon>
        <taxon>Paraneoptera</taxon>
        <taxon>Psocodea</taxon>
        <taxon>Troctomorpha</taxon>
        <taxon>Phthiraptera</taxon>
        <taxon>Anoplura</taxon>
        <taxon>Polyplacidae</taxon>
        <taxon>Polyplax</taxon>
    </lineage>
</organism>
<dbReference type="SMART" id="SM00918">
    <property type="entry name" value="Lig_chan-Glu_bd"/>
    <property type="match status" value="1"/>
</dbReference>
<comment type="caution">
    <text evidence="21">The sequence shown here is derived from an EMBL/GenBank/DDBJ whole genome shotgun (WGS) entry which is preliminary data.</text>
</comment>
<dbReference type="Gene3D" id="1.10.287.70">
    <property type="match status" value="1"/>
</dbReference>
<comment type="subcellular location">
    <subcellularLocation>
        <location evidence="1">Cell membrane</location>
        <topology evidence="1">Multi-pass membrane protein</topology>
    </subcellularLocation>
</comment>
<name>A0AAN8XQ33_POLSC</name>
<dbReference type="InterPro" id="IPR001320">
    <property type="entry name" value="Iontro_rcpt_C"/>
</dbReference>
<feature type="binding site" evidence="14">
    <location>
        <position position="627"/>
    </location>
    <ligand>
        <name>L-glutamate</name>
        <dbReference type="ChEBI" id="CHEBI:29985"/>
    </ligand>
</feature>
<evidence type="ECO:0000256" key="3">
    <source>
        <dbReference type="ARBA" id="ARBA00022448"/>
    </source>
</evidence>
<feature type="signal peptide" evidence="18">
    <location>
        <begin position="1"/>
        <end position="21"/>
    </location>
</feature>
<keyword evidence="8" id="KW-0406">Ion transport</keyword>
<evidence type="ECO:0000259" key="20">
    <source>
        <dbReference type="SMART" id="SM00918"/>
    </source>
</evidence>
<accession>A0AAN8XQ33</accession>
<feature type="site" description="Crucial to convey clamshell closure to channel opening" evidence="15">
    <location>
        <position position="605"/>
    </location>
</feature>
<dbReference type="CDD" id="cd13717">
    <property type="entry name" value="PBP2_iGluR_putative"/>
    <property type="match status" value="1"/>
</dbReference>
<keyword evidence="18" id="KW-0732">Signal</keyword>
<sequence>MKNSSVAAVVFLLSRLTPVWSLEDIKLLVLTETQAEGIPHHFSEGIKMAEEKYKSEIKFNMEVVQLMREQEQESYNHVCAVVSGGITLVVDLTWSGWEKVHDLVATAKLPIMRADVTIRAFVQALNDFLTFRNGTDSALIFENEMELDQTLYYLIEHSIIRVVVLEKLSLKNVEGLATMRPTPSFFSIFGSTQQIQEMFKIADDSDLVKRDGRWNLIFTDFKYDNFKTKTGILVNLMMMSTSVCCQLLNLNEGCTCTDDFQLVPTFLLRLGILIGDVIYEIMSEDTTLKTVKINCGSPEEHVNGTDVEFQKHLLRLLSRHESLYYDDVDNLVHYKSSKNIMVVNETEKINLGTWSTEKGFSLTQGQPMSRDRRFFRIGIVPEAVPWSYQEEDPETGTLIWKGYCIDLAYKLAEMMEFDFEFRVPKYGTYGKKLPNGKWNGLIGELASGDTDIIITDLTMTSEREEVIDFVAPYFHQSGISIMIRKPIRPTSLFKFMTVLRVEVWISILGALSVTGVMIWLLDKYSPYSARNNKEMYPYPCREFTLKESFWFALTSFTPQGGGEAPKALSGRTLVAAYWLFVVLMLATFTANLAAFLTVERMKSPVESLEQLARQSRINYTVVRKSDTHKFFVNMKKAEDTLYQSWKELALNASNSETQYRVWDYPIKEQYGHILLAIEQTGLVDNETVGIQKVLESEKGEFAFIHNEALIKYEVYRNCNLTEVGEVFAERPYAIAVQQGSMLQDEISKRILDMQRERYFETQSAKYWNSSASGDCPNTDDSEGITLSSLGGVFIATLFGLALAMITLAGEILYHKHKESVEAKFKKLKPGATKVEAVKFPNEMSDMQQKRRMILSDDFSSYGMSRYPESDYRPTGPGKMMPRVSYISVFPRHRPVFN</sequence>
<evidence type="ECO:0000256" key="5">
    <source>
        <dbReference type="ARBA" id="ARBA00022692"/>
    </source>
</evidence>
<evidence type="ECO:0000313" key="21">
    <source>
        <dbReference type="EMBL" id="KAK6645069.1"/>
    </source>
</evidence>
<keyword evidence="16" id="KW-1015">Disulfide bond</keyword>
<evidence type="ECO:0000256" key="7">
    <source>
        <dbReference type="ARBA" id="ARBA00023054"/>
    </source>
</evidence>
<feature type="transmembrane region" description="Helical" evidence="17">
    <location>
        <begin position="575"/>
        <end position="598"/>
    </location>
</feature>
<dbReference type="SUPFAM" id="SSF53850">
    <property type="entry name" value="Periplasmic binding protein-like II"/>
    <property type="match status" value="1"/>
</dbReference>
<keyword evidence="9 17" id="KW-0472">Membrane</keyword>
<evidence type="ECO:0000256" key="6">
    <source>
        <dbReference type="ARBA" id="ARBA00022989"/>
    </source>
</evidence>
<evidence type="ECO:0000256" key="10">
    <source>
        <dbReference type="ARBA" id="ARBA00023170"/>
    </source>
</evidence>
<dbReference type="PRINTS" id="PR00177">
    <property type="entry name" value="NMDARECEPTOR"/>
</dbReference>
<evidence type="ECO:0000313" key="22">
    <source>
        <dbReference type="Proteomes" id="UP001372834"/>
    </source>
</evidence>
<keyword evidence="4" id="KW-1003">Cell membrane</keyword>
<dbReference type="PANTHER" id="PTHR18966">
    <property type="entry name" value="IONOTROPIC GLUTAMATE RECEPTOR"/>
    <property type="match status" value="1"/>
</dbReference>
<dbReference type="GO" id="GO:0005886">
    <property type="term" value="C:plasma membrane"/>
    <property type="evidence" value="ECO:0007669"/>
    <property type="project" value="UniProtKB-SubCell"/>
</dbReference>
<dbReference type="GO" id="GO:0038023">
    <property type="term" value="F:signaling receptor activity"/>
    <property type="evidence" value="ECO:0007669"/>
    <property type="project" value="InterPro"/>
</dbReference>
<evidence type="ECO:0000256" key="16">
    <source>
        <dbReference type="PIRSR" id="PIRSR601508-3"/>
    </source>
</evidence>
<protein>
    <submittedName>
        <fullName evidence="21">Uncharacterized protein</fullName>
    </submittedName>
</protein>
<proteinExistence type="inferred from homology"/>
<evidence type="ECO:0000256" key="2">
    <source>
        <dbReference type="ARBA" id="ARBA00008685"/>
    </source>
</evidence>
<feature type="domain" description="Ionotropic glutamate receptor C-terminal" evidence="19">
    <location>
        <begin position="376"/>
        <end position="769"/>
    </location>
</feature>
<keyword evidence="13" id="KW-0407">Ion channel</keyword>
<comment type="similarity">
    <text evidence="2">Belongs to the glutamate-gated ion channel (TC 1.A.10.1) family.</text>
</comment>
<evidence type="ECO:0000256" key="15">
    <source>
        <dbReference type="PIRSR" id="PIRSR601508-2"/>
    </source>
</evidence>
<keyword evidence="6 17" id="KW-1133">Transmembrane helix</keyword>
<keyword evidence="5 17" id="KW-0812">Transmembrane</keyword>
<dbReference type="FunFam" id="3.40.190.10:FF:000078">
    <property type="entry name" value="glutamate receptor ionotropic, NMDA 3B"/>
    <property type="match status" value="1"/>
</dbReference>
<dbReference type="SMART" id="SM00079">
    <property type="entry name" value="PBPe"/>
    <property type="match status" value="1"/>
</dbReference>
<keyword evidence="3" id="KW-0813">Transport</keyword>
<keyword evidence="12" id="KW-1071">Ligand-gated ion channel</keyword>
<feature type="disulfide bond" evidence="16">
    <location>
        <begin position="718"/>
        <end position="775"/>
    </location>
</feature>
<dbReference type="GO" id="GO:0015276">
    <property type="term" value="F:ligand-gated monoatomic ion channel activity"/>
    <property type="evidence" value="ECO:0007669"/>
    <property type="project" value="InterPro"/>
</dbReference>
<dbReference type="InterPro" id="IPR019594">
    <property type="entry name" value="Glu/Gly-bd"/>
</dbReference>
<dbReference type="GO" id="GO:0043226">
    <property type="term" value="C:organelle"/>
    <property type="evidence" value="ECO:0007669"/>
    <property type="project" value="UniProtKB-ARBA"/>
</dbReference>
<feature type="transmembrane region" description="Helical" evidence="17">
    <location>
        <begin position="503"/>
        <end position="521"/>
    </location>
</feature>
<evidence type="ECO:0000256" key="18">
    <source>
        <dbReference type="SAM" id="SignalP"/>
    </source>
</evidence>
<feature type="binding site" evidence="14">
    <location>
        <position position="463"/>
    </location>
    <ligand>
        <name>L-glutamate</name>
        <dbReference type="ChEBI" id="CHEBI:29985"/>
    </ligand>
</feature>
<dbReference type="AlphaFoldDB" id="A0AAN8XQ33"/>
<evidence type="ECO:0000256" key="4">
    <source>
        <dbReference type="ARBA" id="ARBA00022475"/>
    </source>
</evidence>
<evidence type="ECO:0000256" key="11">
    <source>
        <dbReference type="ARBA" id="ARBA00023180"/>
    </source>
</evidence>
<keyword evidence="11" id="KW-0325">Glycoprotein</keyword>
<feature type="chain" id="PRO_5042960694" evidence="18">
    <location>
        <begin position="22"/>
        <end position="897"/>
    </location>
</feature>
<dbReference type="Pfam" id="PF00060">
    <property type="entry name" value="Lig_chan"/>
    <property type="match status" value="1"/>
</dbReference>
<evidence type="ECO:0000259" key="19">
    <source>
        <dbReference type="SMART" id="SM00079"/>
    </source>
</evidence>
<keyword evidence="10" id="KW-0675">Receptor</keyword>
<evidence type="ECO:0000256" key="14">
    <source>
        <dbReference type="PIRSR" id="PIRSR601508-1"/>
    </source>
</evidence>
<feature type="transmembrane region" description="Helical" evidence="17">
    <location>
        <begin position="789"/>
        <end position="813"/>
    </location>
</feature>
<evidence type="ECO:0000256" key="8">
    <source>
        <dbReference type="ARBA" id="ARBA00023065"/>
    </source>
</evidence>
<dbReference type="SUPFAM" id="SSF81324">
    <property type="entry name" value="Voltage-gated potassium channels"/>
    <property type="match status" value="1"/>
</dbReference>
<dbReference type="InterPro" id="IPR015683">
    <property type="entry name" value="Ionotropic_Glu_rcpt"/>
</dbReference>
<dbReference type="InterPro" id="IPR001508">
    <property type="entry name" value="Iono_Glu_rcpt_met"/>
</dbReference>
<keyword evidence="7" id="KW-0175">Coiled coil</keyword>
<evidence type="ECO:0000256" key="12">
    <source>
        <dbReference type="ARBA" id="ARBA00023286"/>
    </source>
</evidence>
<dbReference type="Proteomes" id="UP001372834">
    <property type="component" value="Unassembled WGS sequence"/>
</dbReference>
<dbReference type="Pfam" id="PF10613">
    <property type="entry name" value="Lig_chan-Glu_bd"/>
    <property type="match status" value="1"/>
</dbReference>
<gene>
    <name evidence="21" type="ORF">RUM43_001345</name>
</gene>
<evidence type="ECO:0000256" key="17">
    <source>
        <dbReference type="SAM" id="Phobius"/>
    </source>
</evidence>
<dbReference type="FunFam" id="1.10.287.70:FF:000143">
    <property type="entry name" value="Probable glutamate receptor"/>
    <property type="match status" value="1"/>
</dbReference>
<feature type="domain" description="Ionotropic glutamate receptor L-glutamate and glycine-binding" evidence="20">
    <location>
        <begin position="385"/>
        <end position="447"/>
    </location>
</feature>
<reference evidence="21 22" key="1">
    <citation type="submission" date="2023-10" db="EMBL/GenBank/DDBJ databases">
        <title>Genomes of two closely related lineages of the louse Polyplax serrata with different host specificities.</title>
        <authorList>
            <person name="Martinu J."/>
            <person name="Tarabai H."/>
            <person name="Stefka J."/>
            <person name="Hypsa V."/>
        </authorList>
    </citation>
    <scope>NUCLEOTIDE SEQUENCE [LARGE SCALE GENOMIC DNA]</scope>
    <source>
        <strain evidence="21">HR10_N</strain>
    </source>
</reference>
<feature type="binding site" evidence="14">
    <location>
        <position position="458"/>
    </location>
    <ligand>
        <name>L-glutamate</name>
        <dbReference type="ChEBI" id="CHEBI:29985"/>
    </ligand>
</feature>